<feature type="compositionally biased region" description="Polar residues" evidence="1">
    <location>
        <begin position="902"/>
        <end position="917"/>
    </location>
</feature>
<feature type="compositionally biased region" description="Acidic residues" evidence="1">
    <location>
        <begin position="345"/>
        <end position="354"/>
    </location>
</feature>
<feature type="compositionally biased region" description="Acidic residues" evidence="1">
    <location>
        <begin position="970"/>
        <end position="981"/>
    </location>
</feature>
<name>A0ABM5FL82_9SAUR</name>
<feature type="region of interest" description="Disordered" evidence="1">
    <location>
        <begin position="1122"/>
        <end position="1271"/>
    </location>
</feature>
<feature type="compositionally biased region" description="Low complexity" evidence="1">
    <location>
        <begin position="727"/>
        <end position="736"/>
    </location>
</feature>
<feature type="compositionally biased region" description="Low complexity" evidence="1">
    <location>
        <begin position="827"/>
        <end position="836"/>
    </location>
</feature>
<feature type="compositionally biased region" description="Low complexity" evidence="1">
    <location>
        <begin position="649"/>
        <end position="658"/>
    </location>
</feature>
<keyword evidence="2" id="KW-1185">Reference proteome</keyword>
<dbReference type="SMART" id="SM00667">
    <property type="entry name" value="LisH"/>
    <property type="match status" value="1"/>
</dbReference>
<feature type="compositionally biased region" description="Acidic residues" evidence="1">
    <location>
        <begin position="118"/>
        <end position="130"/>
    </location>
</feature>
<dbReference type="PROSITE" id="PS50896">
    <property type="entry name" value="LISH"/>
    <property type="match status" value="1"/>
</dbReference>
<feature type="compositionally biased region" description="Low complexity" evidence="1">
    <location>
        <begin position="416"/>
        <end position="425"/>
    </location>
</feature>
<feature type="compositionally biased region" description="Polar residues" evidence="1">
    <location>
        <begin position="444"/>
        <end position="458"/>
    </location>
</feature>
<accession>A0ABM5FL82</accession>
<feature type="compositionally biased region" description="Acidic residues" evidence="1">
    <location>
        <begin position="262"/>
        <end position="276"/>
    </location>
</feature>
<reference evidence="2" key="1">
    <citation type="submission" date="2025-05" db="UniProtKB">
        <authorList>
            <consortium name="RefSeq"/>
        </authorList>
    </citation>
    <scope>NUCLEOTIDE SEQUENCE [LARGE SCALE GENOMIC DNA]</scope>
</reference>
<feature type="compositionally biased region" description="Low complexity" evidence="1">
    <location>
        <begin position="485"/>
        <end position="500"/>
    </location>
</feature>
<dbReference type="InterPro" id="IPR006594">
    <property type="entry name" value="LisH"/>
</dbReference>
<feature type="compositionally biased region" description="Polar residues" evidence="1">
    <location>
        <begin position="189"/>
        <end position="199"/>
    </location>
</feature>
<feature type="compositionally biased region" description="Low complexity" evidence="1">
    <location>
        <begin position="572"/>
        <end position="581"/>
    </location>
</feature>
<evidence type="ECO:0000313" key="2">
    <source>
        <dbReference type="Proteomes" id="UP001652642"/>
    </source>
</evidence>
<feature type="compositionally biased region" description="Polar residues" evidence="1">
    <location>
        <begin position="600"/>
        <end position="614"/>
    </location>
</feature>
<feature type="compositionally biased region" description="Polar residues" evidence="1">
    <location>
        <begin position="689"/>
        <end position="705"/>
    </location>
</feature>
<feature type="compositionally biased region" description="Polar residues" evidence="1">
    <location>
        <begin position="100"/>
        <end position="111"/>
    </location>
</feature>
<dbReference type="Proteomes" id="UP001652642">
    <property type="component" value="Chromosome 2"/>
</dbReference>
<dbReference type="GeneID" id="110086083"/>
<feature type="compositionally biased region" description="Basic residues" evidence="1">
    <location>
        <begin position="1206"/>
        <end position="1218"/>
    </location>
</feature>
<feature type="compositionally biased region" description="Low complexity" evidence="1">
    <location>
        <begin position="520"/>
        <end position="535"/>
    </location>
</feature>
<evidence type="ECO:0000313" key="3">
    <source>
        <dbReference type="RefSeq" id="XP_072846159.1"/>
    </source>
</evidence>
<feature type="compositionally biased region" description="Acidic residues" evidence="1">
    <location>
        <begin position="837"/>
        <end position="846"/>
    </location>
</feature>
<feature type="compositionally biased region" description="Polar residues" evidence="1">
    <location>
        <begin position="755"/>
        <end position="767"/>
    </location>
</feature>
<reference evidence="3" key="2">
    <citation type="submission" date="2025-08" db="UniProtKB">
        <authorList>
            <consortium name="RefSeq"/>
        </authorList>
    </citation>
    <scope>IDENTIFICATION</scope>
</reference>
<dbReference type="InterPro" id="IPR017859">
    <property type="entry name" value="Treacle"/>
</dbReference>
<protein>
    <submittedName>
        <fullName evidence="3">Treacle protein isoform X4</fullName>
    </submittedName>
</protein>
<dbReference type="PANTHER" id="PTHR20787:SF10">
    <property type="entry name" value="TREACLE PROTEIN"/>
    <property type="match status" value="1"/>
</dbReference>
<feature type="compositionally biased region" description="Low complexity" evidence="1">
    <location>
        <begin position="364"/>
        <end position="379"/>
    </location>
</feature>
<feature type="compositionally biased region" description="Low complexity" evidence="1">
    <location>
        <begin position="799"/>
        <end position="808"/>
    </location>
</feature>
<feature type="compositionally biased region" description="Basic and acidic residues" evidence="1">
    <location>
        <begin position="1219"/>
        <end position="1236"/>
    </location>
</feature>
<feature type="compositionally biased region" description="Acidic residues" evidence="1">
    <location>
        <begin position="501"/>
        <end position="510"/>
    </location>
</feature>
<sequence length="1271" mass="129425">MAAAGSEQQQELLALMHQHLVQTGYERAAKALLQQSGRKTFPSSPVSLQDIFAQWKKTYSQVQKQKVDDTKKSIPAKIRVSDPKSSSESSDEEEAANAVKNKTNLPVNNISVAKAETSSEDEDSSSEEEAVAGKVVKTPGTGNKTTDCLQLAAQKTNSFPGKGVAVAAVQAKERQKKAAVSKPLPPSVGRQNKAPSGQQGAALPSLGVQRQTRVQAAAAKKTVSSENSSSNSSSSTESEEEKTLATVKLPPPKSDLKKAESSSEDSSDDSDSEEELQAATVQAKPGVPSTQVSSALAKSSPATIALSKASAVKVPPAKVKANQVSTGAGSASKTAEATDSSDTSDSSDSEDEEPSSAAQTKLPGKAGQASASLAKSAASNQMSDRGACASAPMKQTPKPPITSLAKLSTPAKKAGSSESSGSSSETENEAPPVPVSQKAKPGVPSTQVSSTLAKSSPATIALSKASAVKVPPAKVKANQVGTGAGTAARTAESTDSSDTSDSSDSEDEEPSSAAQTKLPGKAGQASASLAKSAASNQTSDRGACASAPMKQTPKPPITSLAKLSTPAKKAGSSESSGSSSETENEAPPVPVSQKAKPGVPSTQVSSTLAKSSPATIALSKASAVKVPPAKVKANQVGTGAGSAARTAESTDSSGSSDSSDSEDEEPSSAAQTKLPGKSAQASIPLEHAASNQMSDRETCASTPMKQTPKPPITSLAKLSTPAKKAGSSESSGSSSESENEAPPIPVSQKRLQAPQAPTGTKPNQDNKPGSLVKAAPSALKAKGAGSDSSSTSDSEDDVAPAALKLPPLSATKANIAGASKPQPVSTSLQEAQQSEDSSQDSSDESDLKEGTVFTQPPIHPFFKQMVGKGAASSTKSTQANASTSSAISSQRQELGTAATGKVEQSPSKKARPSQNQDPIVLLKRLDSVESRSSLDSQEGEEKVKTAVMTTKQIPQPGVPQKQGAIKEAESSSEDSSDDEEPSQSLLAGSSGPSKTPAYTALKNTSSMPLKQSSGKAGASVPSTLAKTSGKPAFAGISSGDSSDSETDVEEIVGTKAEVSTLPSSGKGTVVAKVGKEATVEKKGPGSKVPKASKAKKTTAKAQSNGKAKEAPAVQILLTSWSKAQPAQVGSESKEEAAAQILAAGGQEEAGATPAVAGKTPKAAKASKSGEKKKVSKKRKLATGDASLGETKGKKLKTQSNPEAVTTKKKKKKKKKKSKTPGDTKTPKKKEGKEKKADKKKKKSKKMESLSEDGLQKKKKKKKKSGDLEGTA</sequence>
<proteinExistence type="predicted"/>
<evidence type="ECO:0000256" key="1">
    <source>
        <dbReference type="SAM" id="MobiDB-lite"/>
    </source>
</evidence>
<gene>
    <name evidence="3" type="primary">TCOF1</name>
</gene>
<feature type="compositionally biased region" description="Low complexity" evidence="1">
    <location>
        <begin position="208"/>
        <end position="236"/>
    </location>
</feature>
<feature type="compositionally biased region" description="Polar residues" evidence="1">
    <location>
        <begin position="288"/>
        <end position="302"/>
    </location>
</feature>
<organism evidence="2 3">
    <name type="scientific">Pogona vitticeps</name>
    <name type="common">central bearded dragon</name>
    <dbReference type="NCBI Taxonomy" id="103695"/>
    <lineage>
        <taxon>Eukaryota</taxon>
        <taxon>Metazoa</taxon>
        <taxon>Chordata</taxon>
        <taxon>Craniata</taxon>
        <taxon>Vertebrata</taxon>
        <taxon>Euteleostomi</taxon>
        <taxon>Lepidosauria</taxon>
        <taxon>Squamata</taxon>
        <taxon>Bifurcata</taxon>
        <taxon>Unidentata</taxon>
        <taxon>Episquamata</taxon>
        <taxon>Toxicofera</taxon>
        <taxon>Iguania</taxon>
        <taxon>Acrodonta</taxon>
        <taxon>Agamidae</taxon>
        <taxon>Amphibolurinae</taxon>
        <taxon>Pogona</taxon>
    </lineage>
</organism>
<feature type="region of interest" description="Disordered" evidence="1">
    <location>
        <begin position="1075"/>
        <end position="1110"/>
    </location>
</feature>
<dbReference type="RefSeq" id="XP_072846159.1">
    <property type="nucleotide sequence ID" value="XM_072990058.1"/>
</dbReference>
<feature type="compositionally biased region" description="Polar residues" evidence="1">
    <location>
        <begin position="140"/>
        <end position="159"/>
    </location>
</feature>
<feature type="compositionally biased region" description="Polar residues" evidence="1">
    <location>
        <begin position="1001"/>
        <end position="1026"/>
    </location>
</feature>
<feature type="compositionally biased region" description="Low complexity" evidence="1">
    <location>
        <begin position="330"/>
        <end position="344"/>
    </location>
</feature>
<feature type="region of interest" description="Disordered" evidence="1">
    <location>
        <begin position="63"/>
        <end position="1049"/>
    </location>
</feature>
<dbReference type="PANTHER" id="PTHR20787">
    <property type="entry name" value="TREACLE"/>
    <property type="match status" value="1"/>
</dbReference>
<feature type="compositionally biased region" description="Polar residues" evidence="1">
    <location>
        <begin position="871"/>
        <end position="893"/>
    </location>
</feature>